<dbReference type="VEuPathDB" id="FungiDB:RhiirFUN_015537"/>
<evidence type="ECO:0000313" key="2">
    <source>
        <dbReference type="Proteomes" id="UP000234323"/>
    </source>
</evidence>
<dbReference type="AlphaFoldDB" id="A0A2I1H255"/>
<comment type="caution">
    <text evidence="1">The sequence shown here is derived from an EMBL/GenBank/DDBJ whole genome shotgun (WGS) entry which is preliminary data.</text>
</comment>
<name>A0A2I1H255_9GLOM</name>
<dbReference type="EMBL" id="LLXI01001301">
    <property type="protein sequence ID" value="PKY52962.1"/>
    <property type="molecule type" value="Genomic_DNA"/>
</dbReference>
<dbReference type="SUPFAM" id="SSF81383">
    <property type="entry name" value="F-box domain"/>
    <property type="match status" value="1"/>
</dbReference>
<organism evidence="1 2">
    <name type="scientific">Rhizophagus irregularis</name>
    <dbReference type="NCBI Taxonomy" id="588596"/>
    <lineage>
        <taxon>Eukaryota</taxon>
        <taxon>Fungi</taxon>
        <taxon>Fungi incertae sedis</taxon>
        <taxon>Mucoromycota</taxon>
        <taxon>Glomeromycotina</taxon>
        <taxon>Glomeromycetes</taxon>
        <taxon>Glomerales</taxon>
        <taxon>Glomeraceae</taxon>
        <taxon>Rhizophagus</taxon>
    </lineage>
</organism>
<reference evidence="1 2" key="1">
    <citation type="submission" date="2015-10" db="EMBL/GenBank/DDBJ databases">
        <title>Genome analyses suggest a sexual origin of heterokaryosis in a supposedly ancient asexual fungus.</title>
        <authorList>
            <person name="Ropars J."/>
            <person name="Sedzielewska K."/>
            <person name="Noel J."/>
            <person name="Charron P."/>
            <person name="Farinelli L."/>
            <person name="Marton T."/>
            <person name="Kruger M."/>
            <person name="Pelin A."/>
            <person name="Brachmann A."/>
            <person name="Corradi N."/>
        </authorList>
    </citation>
    <scope>NUCLEOTIDE SEQUENCE [LARGE SCALE GENOMIC DNA]</scope>
    <source>
        <strain evidence="1 2">A4</strain>
    </source>
</reference>
<evidence type="ECO:0000313" key="1">
    <source>
        <dbReference type="EMBL" id="PKY52962.1"/>
    </source>
</evidence>
<evidence type="ECO:0008006" key="3">
    <source>
        <dbReference type="Google" id="ProtNLM"/>
    </source>
</evidence>
<gene>
    <name evidence="1" type="ORF">RhiirA4_470909</name>
</gene>
<keyword evidence="2" id="KW-1185">Reference proteome</keyword>
<dbReference type="VEuPathDB" id="FungiDB:RhiirA1_464753"/>
<sequence>MTKEKNYDVFLVSVGTIDSELHFGPFSYEWWIVCNQEIEFLVPIRLHMKVVALLNGHDFILTVVKGNKEYSEQSGYICTCESFYTTELKMISTLPIDCLNKVFECLEEDKATLHSCLLVNRLWCRISVEILWRNIWGFNLAQIIRTLIACLPNESKDFLINNGASIPI</sequence>
<proteinExistence type="predicted"/>
<dbReference type="InterPro" id="IPR036047">
    <property type="entry name" value="F-box-like_dom_sf"/>
</dbReference>
<dbReference type="Proteomes" id="UP000234323">
    <property type="component" value="Unassembled WGS sequence"/>
</dbReference>
<accession>A0A2I1H255</accession>
<protein>
    <recommendedName>
        <fullName evidence="3">F-box domain-containing protein</fullName>
    </recommendedName>
</protein>